<dbReference type="Proteomes" id="UP001419910">
    <property type="component" value="Unassembled WGS sequence"/>
</dbReference>
<sequence>MRTPFKPSAGRAALLAATGLFAVTIAVATRAQAPAANVWGGVYTADQASRGKAAYMTSCASCHGPALAGGDSAPALIGGTFLNNWNSTTTGDLFSRIHDTMPANDPGSLGGKTVSDIEAFIFQANGFPAGTTPLPSEPAMMAGTKILGTKPAG</sequence>
<keyword evidence="3 4" id="KW-0408">Iron</keyword>
<feature type="domain" description="Cytochrome c" evidence="6">
    <location>
        <begin position="46"/>
        <end position="125"/>
    </location>
</feature>
<dbReference type="Pfam" id="PF13442">
    <property type="entry name" value="Cytochrome_CBB3"/>
    <property type="match status" value="1"/>
</dbReference>
<dbReference type="InterPro" id="IPR036909">
    <property type="entry name" value="Cyt_c-like_dom_sf"/>
</dbReference>
<keyword evidence="2 4" id="KW-0479">Metal-binding</keyword>
<dbReference type="EMBL" id="JBDIME010000007">
    <property type="protein sequence ID" value="MEN2790115.1"/>
    <property type="molecule type" value="Genomic_DNA"/>
</dbReference>
<evidence type="ECO:0000313" key="7">
    <source>
        <dbReference type="EMBL" id="MEN2790115.1"/>
    </source>
</evidence>
<feature type="chain" id="PRO_5047378433" evidence="5">
    <location>
        <begin position="23"/>
        <end position="153"/>
    </location>
</feature>
<comment type="caution">
    <text evidence="7">The sequence shown here is derived from an EMBL/GenBank/DDBJ whole genome shotgun (WGS) entry which is preliminary data.</text>
</comment>
<organism evidence="7 8">
    <name type="scientific">Sphingomonas oligophenolica</name>
    <dbReference type="NCBI Taxonomy" id="301154"/>
    <lineage>
        <taxon>Bacteria</taxon>
        <taxon>Pseudomonadati</taxon>
        <taxon>Pseudomonadota</taxon>
        <taxon>Alphaproteobacteria</taxon>
        <taxon>Sphingomonadales</taxon>
        <taxon>Sphingomonadaceae</taxon>
        <taxon>Sphingomonas</taxon>
    </lineage>
</organism>
<dbReference type="RefSeq" id="WP_343888618.1">
    <property type="nucleotide sequence ID" value="NZ_BAAAEH010000010.1"/>
</dbReference>
<evidence type="ECO:0000256" key="3">
    <source>
        <dbReference type="ARBA" id="ARBA00023004"/>
    </source>
</evidence>
<dbReference type="InterPro" id="IPR009056">
    <property type="entry name" value="Cyt_c-like_dom"/>
</dbReference>
<accession>A0ABU9Y2T9</accession>
<gene>
    <name evidence="7" type="ORF">ABC974_10800</name>
</gene>
<evidence type="ECO:0000259" key="6">
    <source>
        <dbReference type="PROSITE" id="PS51007"/>
    </source>
</evidence>
<dbReference type="SUPFAM" id="SSF46626">
    <property type="entry name" value="Cytochrome c"/>
    <property type="match status" value="1"/>
</dbReference>
<keyword evidence="1 4" id="KW-0349">Heme</keyword>
<dbReference type="Gene3D" id="1.10.760.10">
    <property type="entry name" value="Cytochrome c-like domain"/>
    <property type="match status" value="1"/>
</dbReference>
<reference evidence="7 8" key="1">
    <citation type="submission" date="2024-05" db="EMBL/GenBank/DDBJ databases">
        <authorList>
            <person name="Liu Q."/>
            <person name="Xin Y.-H."/>
        </authorList>
    </citation>
    <scope>NUCLEOTIDE SEQUENCE [LARGE SCALE GENOMIC DNA]</scope>
    <source>
        <strain evidence="7 8">CGMCC 1.10181</strain>
    </source>
</reference>
<evidence type="ECO:0000256" key="1">
    <source>
        <dbReference type="ARBA" id="ARBA00022617"/>
    </source>
</evidence>
<evidence type="ECO:0000256" key="5">
    <source>
        <dbReference type="SAM" id="SignalP"/>
    </source>
</evidence>
<dbReference type="PROSITE" id="PS51007">
    <property type="entry name" value="CYTC"/>
    <property type="match status" value="1"/>
</dbReference>
<keyword evidence="8" id="KW-1185">Reference proteome</keyword>
<evidence type="ECO:0000256" key="2">
    <source>
        <dbReference type="ARBA" id="ARBA00022723"/>
    </source>
</evidence>
<feature type="signal peptide" evidence="5">
    <location>
        <begin position="1"/>
        <end position="22"/>
    </location>
</feature>
<proteinExistence type="predicted"/>
<evidence type="ECO:0000256" key="4">
    <source>
        <dbReference type="PROSITE-ProRule" id="PRU00433"/>
    </source>
</evidence>
<protein>
    <submittedName>
        <fullName evidence="7">C-type cytochrome</fullName>
    </submittedName>
</protein>
<evidence type="ECO:0000313" key="8">
    <source>
        <dbReference type="Proteomes" id="UP001419910"/>
    </source>
</evidence>
<name>A0ABU9Y2T9_9SPHN</name>
<keyword evidence="5" id="KW-0732">Signal</keyword>